<proteinExistence type="predicted"/>
<dbReference type="PANTHER" id="PTHR42659:SF9">
    <property type="entry name" value="XANTHINE DEHYDROGENASE FAD-BINDING SUBUNIT XDHB-RELATED"/>
    <property type="match status" value="1"/>
</dbReference>
<keyword evidence="3" id="KW-1185">Reference proteome</keyword>
<dbReference type="GO" id="GO:0016491">
    <property type="term" value="F:oxidoreductase activity"/>
    <property type="evidence" value="ECO:0007669"/>
    <property type="project" value="InterPro"/>
</dbReference>
<organism evidence="2 3">
    <name type="scientific">Amnibacterium kyonggiense</name>
    <dbReference type="NCBI Taxonomy" id="595671"/>
    <lineage>
        <taxon>Bacteria</taxon>
        <taxon>Bacillati</taxon>
        <taxon>Actinomycetota</taxon>
        <taxon>Actinomycetes</taxon>
        <taxon>Micrococcales</taxon>
        <taxon>Microbacteriaceae</taxon>
        <taxon>Amnibacterium</taxon>
    </lineage>
</organism>
<dbReference type="Proteomes" id="UP000295344">
    <property type="component" value="Unassembled WGS sequence"/>
</dbReference>
<dbReference type="GO" id="GO:0071949">
    <property type="term" value="F:FAD binding"/>
    <property type="evidence" value="ECO:0007669"/>
    <property type="project" value="InterPro"/>
</dbReference>
<gene>
    <name evidence="2" type="ORF">CLV52_0091</name>
</gene>
<evidence type="ECO:0000313" key="2">
    <source>
        <dbReference type="EMBL" id="TDS79560.1"/>
    </source>
</evidence>
<feature type="domain" description="FAD-binding PCMH-type" evidence="1">
    <location>
        <begin position="7"/>
        <end position="181"/>
    </location>
</feature>
<dbReference type="AlphaFoldDB" id="A0A4R7FP97"/>
<reference evidence="2 3" key="1">
    <citation type="submission" date="2019-03" db="EMBL/GenBank/DDBJ databases">
        <title>Genomic Encyclopedia of Archaeal and Bacterial Type Strains, Phase II (KMG-II): from individual species to whole genera.</title>
        <authorList>
            <person name="Goeker M."/>
        </authorList>
    </citation>
    <scope>NUCLEOTIDE SEQUENCE [LARGE SCALE GENOMIC DNA]</scope>
    <source>
        <strain evidence="2 3">DSM 24782</strain>
    </source>
</reference>
<name>A0A4R7FP97_9MICO</name>
<dbReference type="InterPro" id="IPR051312">
    <property type="entry name" value="Diverse_Substr_Oxidored"/>
</dbReference>
<dbReference type="SUPFAM" id="SSF56176">
    <property type="entry name" value="FAD-binding/transporter-associated domain-like"/>
    <property type="match status" value="1"/>
</dbReference>
<sequence length="285" mass="30050">MGWDGAMDLPTLTEVRLPASRADLAALSSSVIPLGGGTWLFSEPQDHLTGLVDLTTLGWTPWEVRPDGGLSVAATCTMAQLVAIPARDDWCALPLFRQCAESLLQSFKIWNTATVGGNIATALAAGALIGLGGALDAELVIWTPDGGERRQRVADFVLAQRVTTARPGEVIRSIEFAPEALAATTAFRRIALSPLGRAGTVLAARRDRDGSFVLCVTGGTTRPEVIRFPDLPAPAELAAAIGAIGTWFTDPHGAADWREGVSALLAEEIRQELAQQEGSTPCGSR</sequence>
<dbReference type="EMBL" id="SOAM01000001">
    <property type="protein sequence ID" value="TDS79560.1"/>
    <property type="molecule type" value="Genomic_DNA"/>
</dbReference>
<accession>A0A4R7FP97</accession>
<dbReference type="InterPro" id="IPR002346">
    <property type="entry name" value="Mopterin_DH_FAD-bd"/>
</dbReference>
<dbReference type="InterPro" id="IPR016169">
    <property type="entry name" value="FAD-bd_PCMH_sub2"/>
</dbReference>
<dbReference type="PROSITE" id="PS51387">
    <property type="entry name" value="FAD_PCMH"/>
    <property type="match status" value="1"/>
</dbReference>
<dbReference type="InterPro" id="IPR036318">
    <property type="entry name" value="FAD-bd_PCMH-like_sf"/>
</dbReference>
<dbReference type="InterPro" id="IPR016166">
    <property type="entry name" value="FAD-bd_PCMH"/>
</dbReference>
<dbReference type="PANTHER" id="PTHR42659">
    <property type="entry name" value="XANTHINE DEHYDROGENASE SUBUNIT C-RELATED"/>
    <property type="match status" value="1"/>
</dbReference>
<protein>
    <submittedName>
        <fullName evidence="2">CO/xanthine dehydrogenase FAD-binding subunit</fullName>
    </submittedName>
</protein>
<evidence type="ECO:0000259" key="1">
    <source>
        <dbReference type="PROSITE" id="PS51387"/>
    </source>
</evidence>
<evidence type="ECO:0000313" key="3">
    <source>
        <dbReference type="Proteomes" id="UP000295344"/>
    </source>
</evidence>
<dbReference type="Gene3D" id="3.30.465.10">
    <property type="match status" value="1"/>
</dbReference>
<comment type="caution">
    <text evidence="2">The sequence shown here is derived from an EMBL/GenBank/DDBJ whole genome shotgun (WGS) entry which is preliminary data.</text>
</comment>
<dbReference type="Pfam" id="PF00941">
    <property type="entry name" value="FAD_binding_5"/>
    <property type="match status" value="1"/>
</dbReference>